<dbReference type="OMA" id="IWGKMPP"/>
<feature type="region of interest" description="Disordered" evidence="1">
    <location>
        <begin position="1"/>
        <end position="26"/>
    </location>
</feature>
<dbReference type="PANTHER" id="PTHR22684:SF0">
    <property type="entry name" value="RIBOSOME QUALITY CONTROL COMPLEX SUBUNIT TCF25"/>
    <property type="match status" value="1"/>
</dbReference>
<dbReference type="Proteomes" id="UP000198287">
    <property type="component" value="Unassembled WGS sequence"/>
</dbReference>
<dbReference type="InterPro" id="IPR006994">
    <property type="entry name" value="TCF25/Rqc1"/>
</dbReference>
<feature type="region of interest" description="Disordered" evidence="1">
    <location>
        <begin position="47"/>
        <end position="149"/>
    </location>
</feature>
<evidence type="ECO:0000313" key="2">
    <source>
        <dbReference type="EMBL" id="OXA43809.1"/>
    </source>
</evidence>
<dbReference type="AlphaFoldDB" id="A0A226DF63"/>
<organism evidence="2 3">
    <name type="scientific">Folsomia candida</name>
    <name type="common">Springtail</name>
    <dbReference type="NCBI Taxonomy" id="158441"/>
    <lineage>
        <taxon>Eukaryota</taxon>
        <taxon>Metazoa</taxon>
        <taxon>Ecdysozoa</taxon>
        <taxon>Arthropoda</taxon>
        <taxon>Hexapoda</taxon>
        <taxon>Collembola</taxon>
        <taxon>Entomobryomorpha</taxon>
        <taxon>Isotomoidea</taxon>
        <taxon>Isotomidae</taxon>
        <taxon>Proisotominae</taxon>
        <taxon>Folsomia</taxon>
    </lineage>
</organism>
<sequence>MSNRVFKKVFGGGDELGAVSPTSEDEAPVALFTKSKKALTINPYQLLNDDLSESEEKGGDDEDAAAAGAEEDSSKPDDDNSQATTTKKKRRKKRPGKKKNDNNDRVGGGSSAVDTELEDAEESQRQKQQKATTRPTRKNESDAVSSSSGKTAFEELFKIDSKYLNSEFELKRIFGSKVINYERSKAGQRRIYRHSKLVMPKEQWPSVSGSGISMSYLNTVDGYPYFKFDHNLHYQDVQKEFMRAVDTLNPDNIVSILRLHPYHIDSHIQLSDMAKSAEDMSVVAASMYGMCENACRFILNTQTVPNSTTSDTADLVEGAIHCLENAFHVRFCLNNPACRLDYKFQENRPFFILLFKHLVFVGQRACHRTALELCKRLLCLDPVSDPLCATLMIDFYALKGNEAQWFVDLYRFWEKPKNLDQLPNFSYSIALAHHLLSLKENPEIELSQKADALIQYAVLMFPSVLLPLLEKVGVQIDNRAKHHNYLNSFAQSSQSRSLRLLCELYVWRTHHVWKEPSVLGWLEKNVTIILDRVDASDPVVKDYEGKRKRRYLATTPRNILRHVLLTDNKDLTFNFPPELSKEPILNYDPLPPPDAVDIYNMKEFQTRRTRTGTGRGGILNMLLDSLWNDLNAVPPNDQPPQLGAAERPPARLAAADGENPPIALGAGLQQSVTALLDAMRDLLTNANGRPEGEAADGEDSATDADARED</sequence>
<dbReference type="EMBL" id="LNIX01000021">
    <property type="protein sequence ID" value="OXA43809.1"/>
    <property type="molecule type" value="Genomic_DNA"/>
</dbReference>
<feature type="compositionally biased region" description="Basic residues" evidence="1">
    <location>
        <begin position="86"/>
        <end position="97"/>
    </location>
</feature>
<dbReference type="STRING" id="158441.A0A226DF63"/>
<dbReference type="PANTHER" id="PTHR22684">
    <property type="entry name" value="NULP1-RELATED"/>
    <property type="match status" value="1"/>
</dbReference>
<feature type="compositionally biased region" description="Low complexity" evidence="1">
    <location>
        <begin position="644"/>
        <end position="655"/>
    </location>
</feature>
<dbReference type="Pfam" id="PF04910">
    <property type="entry name" value="Tcf25"/>
    <property type="match status" value="2"/>
</dbReference>
<reference evidence="2 3" key="1">
    <citation type="submission" date="2015-12" db="EMBL/GenBank/DDBJ databases">
        <title>The genome of Folsomia candida.</title>
        <authorList>
            <person name="Faddeeva A."/>
            <person name="Derks M.F."/>
            <person name="Anvar Y."/>
            <person name="Smit S."/>
            <person name="Van Straalen N."/>
            <person name="Roelofs D."/>
        </authorList>
    </citation>
    <scope>NUCLEOTIDE SEQUENCE [LARGE SCALE GENOMIC DNA]</scope>
    <source>
        <strain evidence="2 3">VU population</strain>
        <tissue evidence="2">Whole body</tissue>
    </source>
</reference>
<keyword evidence="3" id="KW-1185">Reference proteome</keyword>
<feature type="compositionally biased region" description="Acidic residues" evidence="1">
    <location>
        <begin position="50"/>
        <end position="64"/>
    </location>
</feature>
<feature type="region of interest" description="Disordered" evidence="1">
    <location>
        <begin position="631"/>
        <end position="658"/>
    </location>
</feature>
<protein>
    <submittedName>
        <fullName evidence="2">Transcription factor 25</fullName>
    </submittedName>
</protein>
<feature type="region of interest" description="Disordered" evidence="1">
    <location>
        <begin position="683"/>
        <end position="709"/>
    </location>
</feature>
<comment type="caution">
    <text evidence="2">The sequence shown here is derived from an EMBL/GenBank/DDBJ whole genome shotgun (WGS) entry which is preliminary data.</text>
</comment>
<accession>A0A226DF63</accession>
<evidence type="ECO:0000313" key="3">
    <source>
        <dbReference type="Proteomes" id="UP000198287"/>
    </source>
</evidence>
<feature type="compositionally biased region" description="Acidic residues" evidence="1">
    <location>
        <begin position="693"/>
        <end position="709"/>
    </location>
</feature>
<gene>
    <name evidence="2" type="ORF">Fcan01_21406</name>
</gene>
<name>A0A226DF63_FOLCA</name>
<dbReference type="GO" id="GO:1990112">
    <property type="term" value="C:RQC complex"/>
    <property type="evidence" value="ECO:0007669"/>
    <property type="project" value="TreeGrafter"/>
</dbReference>
<dbReference type="OrthoDB" id="205993at2759"/>
<proteinExistence type="predicted"/>
<evidence type="ECO:0000256" key="1">
    <source>
        <dbReference type="SAM" id="MobiDB-lite"/>
    </source>
</evidence>